<dbReference type="RefSeq" id="WP_091515481.1">
    <property type="nucleotide sequence ID" value="NZ_FOLE01000011.1"/>
</dbReference>
<gene>
    <name evidence="1" type="ORF">SAMN05421780_1118</name>
</gene>
<dbReference type="Proteomes" id="UP000199514">
    <property type="component" value="Unassembled WGS sequence"/>
</dbReference>
<organism evidence="1 2">
    <name type="scientific">Flexibacter flexilis DSM 6793</name>
    <dbReference type="NCBI Taxonomy" id="927664"/>
    <lineage>
        <taxon>Bacteria</taxon>
        <taxon>Pseudomonadati</taxon>
        <taxon>Bacteroidota</taxon>
        <taxon>Cytophagia</taxon>
        <taxon>Cytophagales</taxon>
        <taxon>Flexibacteraceae</taxon>
        <taxon>Flexibacter</taxon>
    </lineage>
</organism>
<accession>A0A1I1MYW0</accession>
<evidence type="ECO:0000313" key="1">
    <source>
        <dbReference type="EMBL" id="SFC86730.1"/>
    </source>
</evidence>
<proteinExistence type="predicted"/>
<protein>
    <submittedName>
        <fullName evidence="1">Uncharacterized protein</fullName>
    </submittedName>
</protein>
<dbReference type="EMBL" id="FOLE01000011">
    <property type="protein sequence ID" value="SFC86730.1"/>
    <property type="molecule type" value="Genomic_DNA"/>
</dbReference>
<evidence type="ECO:0000313" key="2">
    <source>
        <dbReference type="Proteomes" id="UP000199514"/>
    </source>
</evidence>
<name>A0A1I1MYW0_9BACT</name>
<dbReference type="STRING" id="927664.SAMN05421780_1118"/>
<sequence length="71" mass="8230">MAKFYPLHFGSDESEKENIAELFNPSQILRIETVEDENKIYLCLAVSYSGRELFMYFFGDVEDLTKAAIEL</sequence>
<keyword evidence="2" id="KW-1185">Reference proteome</keyword>
<dbReference type="AlphaFoldDB" id="A0A1I1MYW0"/>
<reference evidence="1 2" key="1">
    <citation type="submission" date="2016-10" db="EMBL/GenBank/DDBJ databases">
        <authorList>
            <person name="de Groot N.N."/>
        </authorList>
    </citation>
    <scope>NUCLEOTIDE SEQUENCE [LARGE SCALE GENOMIC DNA]</scope>
    <source>
        <strain evidence="1 2">DSM 6793</strain>
    </source>
</reference>